<dbReference type="SMART" id="SM00481">
    <property type="entry name" value="POLIIIAc"/>
    <property type="match status" value="1"/>
</dbReference>
<dbReference type="InterPro" id="IPR052018">
    <property type="entry name" value="PHP_domain"/>
</dbReference>
<dbReference type="EMBL" id="CAEZVU010000088">
    <property type="protein sequence ID" value="CAB4636526.1"/>
    <property type="molecule type" value="Genomic_DNA"/>
</dbReference>
<dbReference type="PANTHER" id="PTHR42924">
    <property type="entry name" value="EXONUCLEASE"/>
    <property type="match status" value="1"/>
</dbReference>
<dbReference type="GO" id="GO:0004534">
    <property type="term" value="F:5'-3' RNA exonuclease activity"/>
    <property type="evidence" value="ECO:0007669"/>
    <property type="project" value="TreeGrafter"/>
</dbReference>
<evidence type="ECO:0000259" key="1">
    <source>
        <dbReference type="SMART" id="SM00481"/>
    </source>
</evidence>
<name>A0A6J6JI40_9ZZZZ</name>
<dbReference type="AlphaFoldDB" id="A0A6J6JI40"/>
<gene>
    <name evidence="2" type="ORF">UFOPK2132_00550</name>
</gene>
<dbReference type="Gene3D" id="1.10.150.650">
    <property type="match status" value="1"/>
</dbReference>
<dbReference type="PANTHER" id="PTHR42924:SF3">
    <property type="entry name" value="POLYMERASE_HISTIDINOL PHOSPHATASE N-TERMINAL DOMAIN-CONTAINING PROTEIN"/>
    <property type="match status" value="1"/>
</dbReference>
<dbReference type="Pfam" id="PF02811">
    <property type="entry name" value="PHP"/>
    <property type="match status" value="1"/>
</dbReference>
<sequence length="294" mass="31605">MVKIDLHTHSTRSDGLDTPSQLVTNAAKAGINILALTDHDTVSGWDEARSKALELGLGFIPGIEVTSVSDIERFGRTIRISVHLLAYLPDPNHEALAVVLGDTVATREARARAIVDKLATEMPITWEMVLDHLDKGATIGRPAIADTLVTMKKVSDRSEAFDYYLASDGPFYVSHSAVSTVEAIELIGMAGGVSVIAHPLKGVGPDTSPEDLPLNHFEEMIQRGLAGIEVYHRDVPEAARSWLLDLASKHDLVVTGSSDYHGVAGKPNQLGENTTSQEMLDRIVKLGTGTKASL</sequence>
<dbReference type="InterPro" id="IPR004013">
    <property type="entry name" value="PHP_dom"/>
</dbReference>
<dbReference type="GO" id="GO:0035312">
    <property type="term" value="F:5'-3' DNA exonuclease activity"/>
    <property type="evidence" value="ECO:0007669"/>
    <property type="project" value="TreeGrafter"/>
</dbReference>
<feature type="domain" description="Polymerase/histidinol phosphatase N-terminal" evidence="1">
    <location>
        <begin position="4"/>
        <end position="69"/>
    </location>
</feature>
<dbReference type="InterPro" id="IPR016195">
    <property type="entry name" value="Pol/histidinol_Pase-like"/>
</dbReference>
<evidence type="ECO:0000313" key="2">
    <source>
        <dbReference type="EMBL" id="CAB4636526.1"/>
    </source>
</evidence>
<proteinExistence type="predicted"/>
<dbReference type="SUPFAM" id="SSF89550">
    <property type="entry name" value="PHP domain-like"/>
    <property type="match status" value="1"/>
</dbReference>
<dbReference type="CDD" id="cd07438">
    <property type="entry name" value="PHP_HisPPase_AMP"/>
    <property type="match status" value="1"/>
</dbReference>
<dbReference type="Gene3D" id="3.20.20.140">
    <property type="entry name" value="Metal-dependent hydrolases"/>
    <property type="match status" value="1"/>
</dbReference>
<dbReference type="InterPro" id="IPR003141">
    <property type="entry name" value="Pol/His_phosphatase_N"/>
</dbReference>
<reference evidence="2" key="1">
    <citation type="submission" date="2020-05" db="EMBL/GenBank/DDBJ databases">
        <authorList>
            <person name="Chiriac C."/>
            <person name="Salcher M."/>
            <person name="Ghai R."/>
            <person name="Kavagutti S V."/>
        </authorList>
    </citation>
    <scope>NUCLEOTIDE SEQUENCE</scope>
</reference>
<accession>A0A6J6JI40</accession>
<protein>
    <submittedName>
        <fullName evidence="2">Unannotated protein</fullName>
    </submittedName>
</protein>
<organism evidence="2">
    <name type="scientific">freshwater metagenome</name>
    <dbReference type="NCBI Taxonomy" id="449393"/>
    <lineage>
        <taxon>unclassified sequences</taxon>
        <taxon>metagenomes</taxon>
        <taxon>ecological metagenomes</taxon>
    </lineage>
</organism>